<dbReference type="AlphaFoldDB" id="U4LNX2"/>
<dbReference type="EMBL" id="HF936373">
    <property type="protein sequence ID" value="CCX16284.1"/>
    <property type="molecule type" value="Genomic_DNA"/>
</dbReference>
<dbReference type="Proteomes" id="UP000018144">
    <property type="component" value="Unassembled WGS sequence"/>
</dbReference>
<accession>U4LNX2</accession>
<reference evidence="1 2" key="1">
    <citation type="journal article" date="2013" name="PLoS Genet.">
        <title>The genome and development-dependent transcriptomes of Pyronema confluens: a window into fungal evolution.</title>
        <authorList>
            <person name="Traeger S."/>
            <person name="Altegoer F."/>
            <person name="Freitag M."/>
            <person name="Gabaldon T."/>
            <person name="Kempken F."/>
            <person name="Kumar A."/>
            <person name="Marcet-Houben M."/>
            <person name="Poggeler S."/>
            <person name="Stajich J.E."/>
            <person name="Nowrousian M."/>
        </authorList>
    </citation>
    <scope>NUCLEOTIDE SEQUENCE [LARGE SCALE GENOMIC DNA]</scope>
    <source>
        <strain evidence="2">CBS 100304</strain>
        <tissue evidence="1">Vegetative mycelium</tissue>
    </source>
</reference>
<keyword evidence="2" id="KW-1185">Reference proteome</keyword>
<evidence type="ECO:0000313" key="1">
    <source>
        <dbReference type="EMBL" id="CCX16284.1"/>
    </source>
</evidence>
<protein>
    <submittedName>
        <fullName evidence="1">Uncharacterized protein</fullName>
    </submittedName>
</protein>
<proteinExistence type="predicted"/>
<organism evidence="1 2">
    <name type="scientific">Pyronema omphalodes (strain CBS 100304)</name>
    <name type="common">Pyronema confluens</name>
    <dbReference type="NCBI Taxonomy" id="1076935"/>
    <lineage>
        <taxon>Eukaryota</taxon>
        <taxon>Fungi</taxon>
        <taxon>Dikarya</taxon>
        <taxon>Ascomycota</taxon>
        <taxon>Pezizomycotina</taxon>
        <taxon>Pezizomycetes</taxon>
        <taxon>Pezizales</taxon>
        <taxon>Pyronemataceae</taxon>
        <taxon>Pyronema</taxon>
    </lineage>
</organism>
<gene>
    <name evidence="1" type="ORF">PCON_02880</name>
</gene>
<evidence type="ECO:0000313" key="2">
    <source>
        <dbReference type="Proteomes" id="UP000018144"/>
    </source>
</evidence>
<name>U4LNX2_PYROM</name>
<sequence length="68" mass="7474">MSSGRTVPEHRGVSTNSALVFPRHLPHLTIIQADIDLDCNDNPSSGSVYKVRSQSLATKSSRFDNKAY</sequence>